<accession>Z9JLE8</accession>
<proteinExistence type="predicted"/>
<dbReference type="STRING" id="1444770.AF72_01230"/>
<sequence length="48" mass="5714">MHFHTDAIQRLNLEIDVYALRLLEWLEGSIQHIRPRIESCMYRSSTLG</sequence>
<reference evidence="1 2" key="1">
    <citation type="journal article" date="2014" name="Genome Announc.">
        <title>Draft Genome Sequence of Xylella fastidiosa Pear Leaf Scorch Strain in Taiwan.</title>
        <authorList>
            <person name="Su C.C."/>
            <person name="Deng W.L."/>
            <person name="Jan F.J."/>
            <person name="Chang C.J."/>
            <person name="Huang H."/>
            <person name="Chen J."/>
        </authorList>
    </citation>
    <scope>NUCLEOTIDE SEQUENCE [LARGE SCALE GENOMIC DNA]</scope>
    <source>
        <strain evidence="1 2">PLS229</strain>
    </source>
</reference>
<comment type="caution">
    <text evidence="1">The sequence shown here is derived from an EMBL/GenBank/DDBJ whole genome shotgun (WGS) entry which is preliminary data.</text>
</comment>
<dbReference type="EMBL" id="JDSQ01000002">
    <property type="protein sequence ID" value="EWS79235.1"/>
    <property type="molecule type" value="Genomic_DNA"/>
</dbReference>
<dbReference type="Proteomes" id="UP000020406">
    <property type="component" value="Unassembled WGS sequence"/>
</dbReference>
<evidence type="ECO:0000313" key="2">
    <source>
        <dbReference type="Proteomes" id="UP000020406"/>
    </source>
</evidence>
<name>Z9JLE8_9GAMM</name>
<gene>
    <name evidence="1" type="ORF">AF72_01230</name>
</gene>
<dbReference type="PATRIC" id="fig|1444770.3.peg.294"/>
<evidence type="ECO:0000313" key="1">
    <source>
        <dbReference type="EMBL" id="EWS79235.1"/>
    </source>
</evidence>
<dbReference type="AlphaFoldDB" id="Z9JLE8"/>
<organism evidence="1 2">
    <name type="scientific">Xylella taiwanensis</name>
    <dbReference type="NCBI Taxonomy" id="1444770"/>
    <lineage>
        <taxon>Bacteria</taxon>
        <taxon>Pseudomonadati</taxon>
        <taxon>Pseudomonadota</taxon>
        <taxon>Gammaproteobacteria</taxon>
        <taxon>Lysobacterales</taxon>
        <taxon>Lysobacteraceae</taxon>
        <taxon>Xylella</taxon>
    </lineage>
</organism>
<protein>
    <submittedName>
        <fullName evidence="1">Uncharacterized protein</fullName>
    </submittedName>
</protein>